<name>A0A3S0RDS8_9GAMM</name>
<evidence type="ECO:0000313" key="3">
    <source>
        <dbReference type="Proteomes" id="UP000267077"/>
    </source>
</evidence>
<reference evidence="2 3" key="1">
    <citation type="submission" date="2018-12" db="EMBL/GenBank/DDBJ databases">
        <title>Dyella dinghuensis sp. nov. DHOA06 and Dyella choica sp. nov. 4M-K27, isolated from forest soil.</title>
        <authorList>
            <person name="Qiu L.-H."/>
            <person name="Gao Z.-H."/>
        </authorList>
    </citation>
    <scope>NUCLEOTIDE SEQUENCE [LARGE SCALE GENOMIC DNA]</scope>
    <source>
        <strain evidence="2 3">DHOA06</strain>
    </source>
</reference>
<organism evidence="2 3">
    <name type="scientific">Dyella dinghuensis</name>
    <dbReference type="NCBI Taxonomy" id="1920169"/>
    <lineage>
        <taxon>Bacteria</taxon>
        <taxon>Pseudomonadati</taxon>
        <taxon>Pseudomonadota</taxon>
        <taxon>Gammaproteobacteria</taxon>
        <taxon>Lysobacterales</taxon>
        <taxon>Rhodanobacteraceae</taxon>
        <taxon>Dyella</taxon>
    </lineage>
</organism>
<proteinExistence type="predicted"/>
<dbReference type="RefSeq" id="WP_126674328.1">
    <property type="nucleotide sequence ID" value="NZ_RYZR01000006.1"/>
</dbReference>
<dbReference type="EMBL" id="RYZR01000006">
    <property type="protein sequence ID" value="RUL63393.1"/>
    <property type="molecule type" value="Genomic_DNA"/>
</dbReference>
<sequence length="147" mass="15927">MTSRYLRRWSNPLAALLLVSASQTISSNAHADPGDFQAMPGLWKITMHTVTGGHADKTIVKWRCLDDGADPWKVFVDVLVPDPTCQRSGEHRTSTTLAWNATCSGKSGNGHIDLDSAMHYTGDVVLNGQDALQIEAQRYAACTGPSD</sequence>
<dbReference type="OrthoDB" id="5952025at2"/>
<feature type="signal peptide" evidence="1">
    <location>
        <begin position="1"/>
        <end position="31"/>
    </location>
</feature>
<comment type="caution">
    <text evidence="2">The sequence shown here is derived from an EMBL/GenBank/DDBJ whole genome shotgun (WGS) entry which is preliminary data.</text>
</comment>
<evidence type="ECO:0000313" key="2">
    <source>
        <dbReference type="EMBL" id="RUL63393.1"/>
    </source>
</evidence>
<accession>A0A3S0RDS8</accession>
<dbReference type="Proteomes" id="UP000267077">
    <property type="component" value="Unassembled WGS sequence"/>
</dbReference>
<protein>
    <recommendedName>
        <fullName evidence="4">DUF3617 family protein</fullName>
    </recommendedName>
</protein>
<gene>
    <name evidence="2" type="ORF">EKH79_13460</name>
</gene>
<feature type="chain" id="PRO_5018578814" description="DUF3617 family protein" evidence="1">
    <location>
        <begin position="32"/>
        <end position="147"/>
    </location>
</feature>
<evidence type="ECO:0008006" key="4">
    <source>
        <dbReference type="Google" id="ProtNLM"/>
    </source>
</evidence>
<keyword evidence="3" id="KW-1185">Reference proteome</keyword>
<evidence type="ECO:0000256" key="1">
    <source>
        <dbReference type="SAM" id="SignalP"/>
    </source>
</evidence>
<dbReference type="AlphaFoldDB" id="A0A3S0RDS8"/>
<keyword evidence="1" id="KW-0732">Signal</keyword>